<feature type="region of interest" description="Disordered" evidence="1">
    <location>
        <begin position="1"/>
        <end position="32"/>
    </location>
</feature>
<keyword evidence="3" id="KW-1185">Reference proteome</keyword>
<gene>
    <name evidence="2" type="ORF">JTE90_003898</name>
</gene>
<protein>
    <submittedName>
        <fullName evidence="2">Uncharacterized protein</fullName>
    </submittedName>
</protein>
<comment type="caution">
    <text evidence="2">The sequence shown here is derived from an EMBL/GenBank/DDBJ whole genome shotgun (WGS) entry which is preliminary data.</text>
</comment>
<name>A0AAV6UIU9_9ARAC</name>
<dbReference type="EMBL" id="JAFNEN010000414">
    <property type="protein sequence ID" value="KAG8183551.1"/>
    <property type="molecule type" value="Genomic_DNA"/>
</dbReference>
<sequence length="79" mass="8922">MVRDTSLKGWCHEPSAHGMGQQTHPMGRKRKLENSSYFDEVSVIQSHVVRSSATQQASEFQSRKKSHLGKESRAVILNL</sequence>
<feature type="region of interest" description="Disordered" evidence="1">
    <location>
        <begin position="52"/>
        <end position="79"/>
    </location>
</feature>
<feature type="compositionally biased region" description="Basic and acidic residues" evidence="1">
    <location>
        <begin position="1"/>
        <end position="15"/>
    </location>
</feature>
<evidence type="ECO:0000313" key="2">
    <source>
        <dbReference type="EMBL" id="KAG8183551.1"/>
    </source>
</evidence>
<proteinExistence type="predicted"/>
<evidence type="ECO:0000313" key="3">
    <source>
        <dbReference type="Proteomes" id="UP000827092"/>
    </source>
</evidence>
<accession>A0AAV6UIU9</accession>
<reference evidence="2 3" key="1">
    <citation type="journal article" date="2022" name="Nat. Ecol. Evol.">
        <title>A masculinizing supergene underlies an exaggerated male reproductive morph in a spider.</title>
        <authorList>
            <person name="Hendrickx F."/>
            <person name="De Corte Z."/>
            <person name="Sonet G."/>
            <person name="Van Belleghem S.M."/>
            <person name="Kostlbacher S."/>
            <person name="Vangestel C."/>
        </authorList>
    </citation>
    <scope>NUCLEOTIDE SEQUENCE [LARGE SCALE GENOMIC DNA]</scope>
    <source>
        <strain evidence="2">W744_W776</strain>
    </source>
</reference>
<evidence type="ECO:0000256" key="1">
    <source>
        <dbReference type="SAM" id="MobiDB-lite"/>
    </source>
</evidence>
<organism evidence="2 3">
    <name type="scientific">Oedothorax gibbosus</name>
    <dbReference type="NCBI Taxonomy" id="931172"/>
    <lineage>
        <taxon>Eukaryota</taxon>
        <taxon>Metazoa</taxon>
        <taxon>Ecdysozoa</taxon>
        <taxon>Arthropoda</taxon>
        <taxon>Chelicerata</taxon>
        <taxon>Arachnida</taxon>
        <taxon>Araneae</taxon>
        <taxon>Araneomorphae</taxon>
        <taxon>Entelegynae</taxon>
        <taxon>Araneoidea</taxon>
        <taxon>Linyphiidae</taxon>
        <taxon>Erigoninae</taxon>
        <taxon>Oedothorax</taxon>
    </lineage>
</organism>
<dbReference type="Proteomes" id="UP000827092">
    <property type="component" value="Unassembled WGS sequence"/>
</dbReference>
<dbReference type="AlphaFoldDB" id="A0AAV6UIU9"/>